<evidence type="ECO:0000313" key="1">
    <source>
        <dbReference type="EMBL" id="GIX96043.1"/>
    </source>
</evidence>
<proteinExistence type="predicted"/>
<dbReference type="EMBL" id="BPLQ01002854">
    <property type="protein sequence ID" value="GIX96043.1"/>
    <property type="molecule type" value="Genomic_DNA"/>
</dbReference>
<organism evidence="1 2">
    <name type="scientific">Caerostris darwini</name>
    <dbReference type="NCBI Taxonomy" id="1538125"/>
    <lineage>
        <taxon>Eukaryota</taxon>
        <taxon>Metazoa</taxon>
        <taxon>Ecdysozoa</taxon>
        <taxon>Arthropoda</taxon>
        <taxon>Chelicerata</taxon>
        <taxon>Arachnida</taxon>
        <taxon>Araneae</taxon>
        <taxon>Araneomorphae</taxon>
        <taxon>Entelegynae</taxon>
        <taxon>Araneoidea</taxon>
        <taxon>Araneidae</taxon>
        <taxon>Caerostris</taxon>
    </lineage>
</organism>
<dbReference type="AlphaFoldDB" id="A0AAV4PGE4"/>
<gene>
    <name evidence="1" type="ORF">CDAR_7011</name>
</gene>
<accession>A0AAV4PGE4</accession>
<name>A0AAV4PGE4_9ARAC</name>
<evidence type="ECO:0000313" key="2">
    <source>
        <dbReference type="Proteomes" id="UP001054837"/>
    </source>
</evidence>
<keyword evidence="2" id="KW-1185">Reference proteome</keyword>
<sequence>MHCLPINNSDSVRCDYFHSIWTRTCPGWNITLFGQSGIIISGEGVFSYLIGYADRLPNDCCPPHHQVGEDGDPNDAAQEGDEEPFLFLLQTQINSGVRLNASFIMVTTIAYTSKTHGVTSMRRQRLVLLRL</sequence>
<comment type="caution">
    <text evidence="1">The sequence shown here is derived from an EMBL/GenBank/DDBJ whole genome shotgun (WGS) entry which is preliminary data.</text>
</comment>
<reference evidence="1 2" key="1">
    <citation type="submission" date="2021-06" db="EMBL/GenBank/DDBJ databases">
        <title>Caerostris darwini draft genome.</title>
        <authorList>
            <person name="Kono N."/>
            <person name="Arakawa K."/>
        </authorList>
    </citation>
    <scope>NUCLEOTIDE SEQUENCE [LARGE SCALE GENOMIC DNA]</scope>
</reference>
<dbReference type="Proteomes" id="UP001054837">
    <property type="component" value="Unassembled WGS sequence"/>
</dbReference>
<protein>
    <submittedName>
        <fullName evidence="1">Uncharacterized protein</fullName>
    </submittedName>
</protein>